<dbReference type="GO" id="GO:0016020">
    <property type="term" value="C:membrane"/>
    <property type="evidence" value="ECO:0007669"/>
    <property type="project" value="InterPro"/>
</dbReference>
<dbReference type="InterPro" id="IPR050640">
    <property type="entry name" value="Bact_2-comp_sensor_kinase"/>
</dbReference>
<gene>
    <name evidence="3" type="ORF">AS194_05175</name>
</gene>
<accession>A0A0T6DTJ5</accession>
<evidence type="ECO:0000313" key="3">
    <source>
        <dbReference type="EMBL" id="KRU23215.1"/>
    </source>
</evidence>
<keyword evidence="3" id="KW-0808">Transferase</keyword>
<dbReference type="Proteomes" id="UP000051202">
    <property type="component" value="Unassembled WGS sequence"/>
</dbReference>
<sequence>MKNWRSYWYKTSQESKNSSIANDEVALLATRLEFFIPKLMEIMRPLQWLTYIAFWSLFLTVIERHGLSSWSDFIIKLVARTIQNGLTVIPALYLVDYLRPVFKNASIPSVSVRIVMLMMFAATVSMALVVLVLINMGLMEYDRQAFMTNLFFNTVLTGGFTIMFLLYFLRSYRELNALKLSFEYKLTAQNDLIKARTAPHFFFNTINTLVSLIESNPSKASALLQNVSVLYRASFSGEREISFEEEVALCEHYLAIESSRLADKLEVHWDLPDEDIMYDMVITALTLQSVLEKMLLNVVEMTTETIHFNIKVTWEQHRVAIQIDVELPTKTLIINHDLRQHMDFYIQADRLRAYFGQSADIQSTVTGNHITTIIDYPLQDVSL</sequence>
<organism evidence="3 4">
    <name type="scientific">Psychrobacter piscatorii</name>
    <dbReference type="NCBI Taxonomy" id="554343"/>
    <lineage>
        <taxon>Bacteria</taxon>
        <taxon>Pseudomonadati</taxon>
        <taxon>Pseudomonadota</taxon>
        <taxon>Gammaproteobacteria</taxon>
        <taxon>Moraxellales</taxon>
        <taxon>Moraxellaceae</taxon>
        <taxon>Psychrobacter</taxon>
    </lineage>
</organism>
<evidence type="ECO:0000313" key="4">
    <source>
        <dbReference type="Proteomes" id="UP000051202"/>
    </source>
</evidence>
<dbReference type="Pfam" id="PF06580">
    <property type="entry name" value="His_kinase"/>
    <property type="match status" value="1"/>
</dbReference>
<keyword evidence="3" id="KW-0418">Kinase</keyword>
<dbReference type="STRING" id="554343.AS194_05175"/>
<keyword evidence="4" id="KW-1185">Reference proteome</keyword>
<reference evidence="3 4" key="1">
    <citation type="submission" date="2015-11" db="EMBL/GenBank/DDBJ databases">
        <title>Permanent draft genome of Psychrobacter piscatorii LQ58.</title>
        <authorList>
            <person name="Zhou M."/>
            <person name="Dong B."/>
            <person name="Liu Q."/>
        </authorList>
    </citation>
    <scope>NUCLEOTIDE SEQUENCE [LARGE SCALE GENOMIC DNA]</scope>
    <source>
        <strain evidence="3 4">LQ58</strain>
    </source>
</reference>
<comment type="caution">
    <text evidence="3">The sequence shown here is derived from an EMBL/GenBank/DDBJ whole genome shotgun (WGS) entry which is preliminary data.</text>
</comment>
<feature type="transmembrane region" description="Helical" evidence="1">
    <location>
        <begin position="115"/>
        <end position="138"/>
    </location>
</feature>
<keyword evidence="1" id="KW-1133">Transmembrane helix</keyword>
<evidence type="ECO:0000256" key="1">
    <source>
        <dbReference type="SAM" id="Phobius"/>
    </source>
</evidence>
<protein>
    <submittedName>
        <fullName evidence="3">Histidine kinase</fullName>
    </submittedName>
</protein>
<dbReference type="InterPro" id="IPR010559">
    <property type="entry name" value="Sig_transdc_His_kin_internal"/>
</dbReference>
<keyword evidence="1" id="KW-0812">Transmembrane</keyword>
<name>A0A0T6DTJ5_9GAMM</name>
<evidence type="ECO:0000259" key="2">
    <source>
        <dbReference type="Pfam" id="PF06580"/>
    </source>
</evidence>
<dbReference type="EMBL" id="LNDJ01000048">
    <property type="protein sequence ID" value="KRU23215.1"/>
    <property type="molecule type" value="Genomic_DNA"/>
</dbReference>
<dbReference type="PANTHER" id="PTHR34220:SF7">
    <property type="entry name" value="SENSOR HISTIDINE KINASE YPDA"/>
    <property type="match status" value="1"/>
</dbReference>
<dbReference type="PANTHER" id="PTHR34220">
    <property type="entry name" value="SENSOR HISTIDINE KINASE YPDA"/>
    <property type="match status" value="1"/>
</dbReference>
<dbReference type="GO" id="GO:0000155">
    <property type="term" value="F:phosphorelay sensor kinase activity"/>
    <property type="evidence" value="ECO:0007669"/>
    <property type="project" value="InterPro"/>
</dbReference>
<keyword evidence="1" id="KW-0472">Membrane</keyword>
<proteinExistence type="predicted"/>
<dbReference type="AlphaFoldDB" id="A0A0T6DTJ5"/>
<feature type="domain" description="Signal transduction histidine kinase internal region" evidence="2">
    <location>
        <begin position="189"/>
        <end position="265"/>
    </location>
</feature>
<feature type="transmembrane region" description="Helical" evidence="1">
    <location>
        <begin position="48"/>
        <end position="67"/>
    </location>
</feature>
<feature type="transmembrane region" description="Helical" evidence="1">
    <location>
        <begin position="150"/>
        <end position="169"/>
    </location>
</feature>